<dbReference type="PANTHER" id="PTHR42951">
    <property type="entry name" value="METALLO-BETA-LACTAMASE DOMAIN-CONTAINING"/>
    <property type="match status" value="1"/>
</dbReference>
<name>A0A318EB40_9GAMM</name>
<evidence type="ECO:0000313" key="2">
    <source>
        <dbReference type="EMBL" id="PXV69733.1"/>
    </source>
</evidence>
<gene>
    <name evidence="2" type="ORF">C8D93_103309</name>
</gene>
<dbReference type="SMART" id="SM00849">
    <property type="entry name" value="Lactamase_B"/>
    <property type="match status" value="1"/>
</dbReference>
<sequence>MSRQPAVRGGLLWRLLLVGAAWMSPLAGASEADVFDLQIRPLKPDLYVLERPDPLRQPVEPNALVIVNEADVVVVDAGGVPRSAENAIRLIRGITDKPVSAVVNTHWHGDHVLGNQVYRREFPNVRIIAHVNTYRDITGTPMQYIGRQERQFTDFIAQLEKLVAQGTAAPRQRQLLADVRLARDENRKVTLTPPTLSFTDELILHRGTREIHIRHLGRGNTEGDAIVWLPRERVLASGDLVVLPIPYGFGSFPKQWIETLEKLAAYDFDLLVPGHGAVQTDREHIRLVQAMLASVREQAATAVARGLDLEATRSAIDLSPWERQIAGDDPERKRLFKAWWTDPITRSAWLEAQDLPIVQGAADETG</sequence>
<keyword evidence="2" id="KW-0378">Hydrolase</keyword>
<dbReference type="Gene3D" id="3.60.15.10">
    <property type="entry name" value="Ribonuclease Z/Hydroxyacylglutathione hydrolase-like"/>
    <property type="match status" value="1"/>
</dbReference>
<dbReference type="RefSeq" id="WP_110264646.1">
    <property type="nucleotide sequence ID" value="NZ_CAWNXA010000003.1"/>
</dbReference>
<dbReference type="AlphaFoldDB" id="A0A318EB40"/>
<dbReference type="OrthoDB" id="420651at2"/>
<keyword evidence="3" id="KW-1185">Reference proteome</keyword>
<dbReference type="SUPFAM" id="SSF56281">
    <property type="entry name" value="Metallo-hydrolase/oxidoreductase"/>
    <property type="match status" value="1"/>
</dbReference>
<reference evidence="2 3" key="1">
    <citation type="submission" date="2018-04" db="EMBL/GenBank/DDBJ databases">
        <title>Genomic Encyclopedia of Type Strains, Phase IV (KMG-IV): sequencing the most valuable type-strain genomes for metagenomic binning, comparative biology and taxonomic classification.</title>
        <authorList>
            <person name="Goeker M."/>
        </authorList>
    </citation>
    <scope>NUCLEOTIDE SEQUENCE [LARGE SCALE GENOMIC DNA]</scope>
    <source>
        <strain evidence="2 3">DSM 104150</strain>
    </source>
</reference>
<dbReference type="CDD" id="cd16282">
    <property type="entry name" value="metallo-hydrolase-like_MBL-fold"/>
    <property type="match status" value="1"/>
</dbReference>
<evidence type="ECO:0000259" key="1">
    <source>
        <dbReference type="SMART" id="SM00849"/>
    </source>
</evidence>
<accession>A0A318EB40</accession>
<dbReference type="InterPro" id="IPR050855">
    <property type="entry name" value="NDM-1-like"/>
</dbReference>
<dbReference type="GO" id="GO:0016787">
    <property type="term" value="F:hydrolase activity"/>
    <property type="evidence" value="ECO:0007669"/>
    <property type="project" value="UniProtKB-KW"/>
</dbReference>
<dbReference type="InterPro" id="IPR036866">
    <property type="entry name" value="RibonucZ/Hydroxyglut_hydro"/>
</dbReference>
<dbReference type="PANTHER" id="PTHR42951:SF20">
    <property type="entry name" value="BETA LACTAMASE"/>
    <property type="match status" value="1"/>
</dbReference>
<feature type="domain" description="Metallo-beta-lactamase" evidence="1">
    <location>
        <begin position="60"/>
        <end position="275"/>
    </location>
</feature>
<protein>
    <submittedName>
        <fullName evidence="2">Glyoxylase-like metal-dependent hydrolase (Beta-lactamase superfamily II)</fullName>
    </submittedName>
</protein>
<evidence type="ECO:0000313" key="3">
    <source>
        <dbReference type="Proteomes" id="UP000248330"/>
    </source>
</evidence>
<comment type="caution">
    <text evidence="2">The sequence shown here is derived from an EMBL/GenBank/DDBJ whole genome shotgun (WGS) entry which is preliminary data.</text>
</comment>
<dbReference type="Pfam" id="PF00753">
    <property type="entry name" value="Lactamase_B"/>
    <property type="match status" value="1"/>
</dbReference>
<dbReference type="Proteomes" id="UP000248330">
    <property type="component" value="Unassembled WGS sequence"/>
</dbReference>
<proteinExistence type="predicted"/>
<organism evidence="2 3">
    <name type="scientific">Sinimarinibacterium flocculans</name>
    <dbReference type="NCBI Taxonomy" id="985250"/>
    <lineage>
        <taxon>Bacteria</taxon>
        <taxon>Pseudomonadati</taxon>
        <taxon>Pseudomonadota</taxon>
        <taxon>Gammaproteobacteria</taxon>
        <taxon>Nevskiales</taxon>
        <taxon>Nevskiaceae</taxon>
        <taxon>Sinimarinibacterium</taxon>
    </lineage>
</organism>
<dbReference type="EMBL" id="QICN01000003">
    <property type="protein sequence ID" value="PXV69733.1"/>
    <property type="molecule type" value="Genomic_DNA"/>
</dbReference>
<dbReference type="InterPro" id="IPR001279">
    <property type="entry name" value="Metallo-B-lactamas"/>
</dbReference>